<dbReference type="GO" id="GO:0032436">
    <property type="term" value="P:positive regulation of proteasomal ubiquitin-dependent protein catabolic process"/>
    <property type="evidence" value="ECO:0007669"/>
    <property type="project" value="TreeGrafter"/>
</dbReference>
<name>A0A183CNG3_GLOPA</name>
<dbReference type="GO" id="GO:0005634">
    <property type="term" value="C:nucleus"/>
    <property type="evidence" value="ECO:0007669"/>
    <property type="project" value="TreeGrafter"/>
</dbReference>
<organism evidence="1 2">
    <name type="scientific">Globodera pallida</name>
    <name type="common">Potato cyst nematode worm</name>
    <name type="synonym">Heterodera pallida</name>
    <dbReference type="NCBI Taxonomy" id="36090"/>
    <lineage>
        <taxon>Eukaryota</taxon>
        <taxon>Metazoa</taxon>
        <taxon>Ecdysozoa</taxon>
        <taxon>Nematoda</taxon>
        <taxon>Chromadorea</taxon>
        <taxon>Rhabditida</taxon>
        <taxon>Tylenchina</taxon>
        <taxon>Tylenchomorpha</taxon>
        <taxon>Tylenchoidea</taxon>
        <taxon>Heteroderidae</taxon>
        <taxon>Heteroderinae</taxon>
        <taxon>Globodera</taxon>
    </lineage>
</organism>
<evidence type="ECO:0000313" key="1">
    <source>
        <dbReference type="Proteomes" id="UP000050741"/>
    </source>
</evidence>
<reference evidence="1" key="1">
    <citation type="submission" date="2013-12" db="EMBL/GenBank/DDBJ databases">
        <authorList>
            <person name="Aslett M."/>
        </authorList>
    </citation>
    <scope>NUCLEOTIDE SEQUENCE [LARGE SCALE GENOMIC DNA]</scope>
    <source>
        <strain evidence="1">Lindley</strain>
    </source>
</reference>
<dbReference type="InterPro" id="IPR019138">
    <property type="entry name" value="De-etiolated_protein_1_Det1"/>
</dbReference>
<dbReference type="GO" id="GO:0031625">
    <property type="term" value="F:ubiquitin protein ligase binding"/>
    <property type="evidence" value="ECO:0007669"/>
    <property type="project" value="TreeGrafter"/>
</dbReference>
<evidence type="ECO:0000313" key="2">
    <source>
        <dbReference type="WBParaSite" id="GPLIN_001442000"/>
    </source>
</evidence>
<proteinExistence type="predicted"/>
<reference evidence="1" key="2">
    <citation type="submission" date="2014-05" db="EMBL/GenBank/DDBJ databases">
        <title>The genome and life-stage specific transcriptomes of Globodera pallida elucidate key aspects of plant parasitism by a cyst nematode.</title>
        <authorList>
            <person name="Cotton J.A."/>
            <person name="Lilley C.J."/>
            <person name="Jones L.M."/>
            <person name="Kikuchi T."/>
            <person name="Reid A.J."/>
            <person name="Thorpe P."/>
            <person name="Tsai I.J."/>
            <person name="Beasley H."/>
            <person name="Blok V."/>
            <person name="Cock P.J.A."/>
            <person name="Van den Akker S.E."/>
            <person name="Holroyd N."/>
            <person name="Hunt M."/>
            <person name="Mantelin S."/>
            <person name="Naghra H."/>
            <person name="Pain A."/>
            <person name="Palomares-Rius J.E."/>
            <person name="Zarowiecki M."/>
            <person name="Berriman M."/>
            <person name="Jones J.T."/>
            <person name="Urwin P.E."/>
        </authorList>
    </citation>
    <scope>NUCLEOTIDE SEQUENCE [LARGE SCALE GENOMIC DNA]</scope>
    <source>
        <strain evidence="1">Lindley</strain>
    </source>
</reference>
<reference evidence="2" key="3">
    <citation type="submission" date="2016-06" db="UniProtKB">
        <authorList>
            <consortium name="WormBaseParasite"/>
        </authorList>
    </citation>
    <scope>IDENTIFICATION</scope>
</reference>
<dbReference type="GO" id="GO:0016567">
    <property type="term" value="P:protein ubiquitination"/>
    <property type="evidence" value="ECO:0007669"/>
    <property type="project" value="TreeGrafter"/>
</dbReference>
<sequence length="254" mass="28462">MASQQNSIFCGSHFVRGSREFYFSLPIVRSEFVVHRPQIFPLRFTPCGDKLIAIGANLQEIQLFTYRGFRYGTNQTGDELFNAVFPRCQTVQFWNVANAAASANGRSTERVQFGFLSRECAFVTPDSRFLIVCASVSVPESKANFRAILQNNESLSPDKNLADITFYSVDLNKAQLVDRHKFDSDQITAQSGVYLSEWTLAILSVQHQTVHMVGIDKCSGQFVPLMKIGHSVMADDQMIGAGHLISPRTERCFT</sequence>
<dbReference type="GO" id="GO:1990756">
    <property type="term" value="F:ubiquitin-like ligase-substrate adaptor activity"/>
    <property type="evidence" value="ECO:0007669"/>
    <property type="project" value="TreeGrafter"/>
</dbReference>
<accession>A0A183CNG3</accession>
<protein>
    <submittedName>
        <fullName evidence="2">CPSF_A domain-containing protein</fullName>
    </submittedName>
</protein>
<dbReference type="Pfam" id="PF09737">
    <property type="entry name" value="Det1"/>
    <property type="match status" value="1"/>
</dbReference>
<keyword evidence="1" id="KW-1185">Reference proteome</keyword>
<dbReference type="WBParaSite" id="GPLIN_001442000">
    <property type="protein sequence ID" value="GPLIN_001442000"/>
    <property type="gene ID" value="GPLIN_001442000"/>
</dbReference>
<dbReference type="Proteomes" id="UP000050741">
    <property type="component" value="Unassembled WGS sequence"/>
</dbReference>
<dbReference type="GO" id="GO:0031461">
    <property type="term" value="C:cullin-RING ubiquitin ligase complex"/>
    <property type="evidence" value="ECO:0007669"/>
    <property type="project" value="TreeGrafter"/>
</dbReference>
<dbReference type="AlphaFoldDB" id="A0A183CNG3"/>
<dbReference type="PANTHER" id="PTHR13374">
    <property type="entry name" value="DET1 HOMOLOG DE-ETIOLATED-1 HOMOLOG"/>
    <property type="match status" value="1"/>
</dbReference>
<dbReference type="PANTHER" id="PTHR13374:SF3">
    <property type="entry name" value="DET1 HOMOLOG"/>
    <property type="match status" value="1"/>
</dbReference>